<dbReference type="InterPro" id="IPR013094">
    <property type="entry name" value="AB_hydrolase_3"/>
</dbReference>
<feature type="domain" description="Alpha/beta hydrolase fold-3" evidence="1">
    <location>
        <begin position="96"/>
        <end position="136"/>
    </location>
</feature>
<organism evidence="2 3">
    <name type="scientific">Lymnaea stagnalis</name>
    <name type="common">Great pond snail</name>
    <name type="synonym">Helix stagnalis</name>
    <dbReference type="NCBI Taxonomy" id="6523"/>
    <lineage>
        <taxon>Eukaryota</taxon>
        <taxon>Metazoa</taxon>
        <taxon>Spiralia</taxon>
        <taxon>Lophotrochozoa</taxon>
        <taxon>Mollusca</taxon>
        <taxon>Gastropoda</taxon>
        <taxon>Heterobranchia</taxon>
        <taxon>Euthyneura</taxon>
        <taxon>Panpulmonata</taxon>
        <taxon>Hygrophila</taxon>
        <taxon>Lymnaeoidea</taxon>
        <taxon>Lymnaeidae</taxon>
        <taxon>Lymnaea</taxon>
    </lineage>
</organism>
<dbReference type="GO" id="GO:0016787">
    <property type="term" value="F:hydrolase activity"/>
    <property type="evidence" value="ECO:0007669"/>
    <property type="project" value="InterPro"/>
</dbReference>
<keyword evidence="3" id="KW-1185">Reference proteome</keyword>
<accession>A0AAV2H8T9</accession>
<evidence type="ECO:0000313" key="2">
    <source>
        <dbReference type="EMBL" id="CAL1529925.1"/>
    </source>
</evidence>
<dbReference type="Pfam" id="PF07859">
    <property type="entry name" value="Abhydrolase_3"/>
    <property type="match status" value="1"/>
</dbReference>
<dbReference type="AlphaFoldDB" id="A0AAV2H8T9"/>
<dbReference type="Proteomes" id="UP001497497">
    <property type="component" value="Unassembled WGS sequence"/>
</dbReference>
<sequence length="149" mass="16326">MSSAHDAWSPWSDKYVIDEETLAATQLAIDGGFKSFHELTLEDAKRQYSVMFHEGLDLGPFDGTITDLTVPSENVATGIPVSVLKPSQCPEVPVILIYYHGGGLVVLNKGMYSYCVRSLATKAKAIVVNVEYRLLPCPEDPLAPLRGDR</sequence>
<dbReference type="InterPro" id="IPR029058">
    <property type="entry name" value="AB_hydrolase_fold"/>
</dbReference>
<proteinExistence type="predicted"/>
<gene>
    <name evidence="2" type="ORF">GSLYS_00004058001</name>
</gene>
<name>A0AAV2H8T9_LYMST</name>
<dbReference type="SUPFAM" id="SSF53474">
    <property type="entry name" value="alpha/beta-Hydrolases"/>
    <property type="match status" value="1"/>
</dbReference>
<protein>
    <recommendedName>
        <fullName evidence="1">Alpha/beta hydrolase fold-3 domain-containing protein</fullName>
    </recommendedName>
</protein>
<evidence type="ECO:0000313" key="3">
    <source>
        <dbReference type="Proteomes" id="UP001497497"/>
    </source>
</evidence>
<dbReference type="EMBL" id="CAXITT010000058">
    <property type="protein sequence ID" value="CAL1529925.1"/>
    <property type="molecule type" value="Genomic_DNA"/>
</dbReference>
<evidence type="ECO:0000259" key="1">
    <source>
        <dbReference type="Pfam" id="PF07859"/>
    </source>
</evidence>
<comment type="caution">
    <text evidence="2">The sequence shown here is derived from an EMBL/GenBank/DDBJ whole genome shotgun (WGS) entry which is preliminary data.</text>
</comment>
<reference evidence="2 3" key="1">
    <citation type="submission" date="2024-04" db="EMBL/GenBank/DDBJ databases">
        <authorList>
            <consortium name="Genoscope - CEA"/>
            <person name="William W."/>
        </authorList>
    </citation>
    <scope>NUCLEOTIDE SEQUENCE [LARGE SCALE GENOMIC DNA]</scope>
</reference>
<dbReference type="Gene3D" id="3.40.50.1820">
    <property type="entry name" value="alpha/beta hydrolase"/>
    <property type="match status" value="1"/>
</dbReference>